<protein>
    <submittedName>
        <fullName evidence="1 3">Uncharacterized protein</fullName>
    </submittedName>
</protein>
<sequence length="33" mass="3779">MIDRTIILSFVFVFFTGESHSKCMPTAIFIVRA</sequence>
<dbReference type="AlphaFoldDB" id="A0A0N4X4S0"/>
<name>A0A0N4X4S0_HAEPC</name>
<gene>
    <name evidence="1" type="ORF">HPLM_LOCUS19354</name>
</gene>
<dbReference type="WBParaSite" id="HPLM_0001936201-mRNA-1">
    <property type="protein sequence ID" value="HPLM_0001936201-mRNA-1"/>
    <property type="gene ID" value="HPLM_0001936201"/>
</dbReference>
<keyword evidence="2" id="KW-1185">Reference proteome</keyword>
<reference evidence="3" key="1">
    <citation type="submission" date="2017-02" db="UniProtKB">
        <authorList>
            <consortium name="WormBaseParasite"/>
        </authorList>
    </citation>
    <scope>IDENTIFICATION</scope>
</reference>
<accession>A0A0N4X4S0</accession>
<evidence type="ECO:0000313" key="3">
    <source>
        <dbReference type="WBParaSite" id="HPLM_0001936201-mRNA-1"/>
    </source>
</evidence>
<evidence type="ECO:0000313" key="1">
    <source>
        <dbReference type="EMBL" id="VDO76687.1"/>
    </source>
</evidence>
<organism evidence="3">
    <name type="scientific">Haemonchus placei</name>
    <name type="common">Barber's pole worm</name>
    <dbReference type="NCBI Taxonomy" id="6290"/>
    <lineage>
        <taxon>Eukaryota</taxon>
        <taxon>Metazoa</taxon>
        <taxon>Ecdysozoa</taxon>
        <taxon>Nematoda</taxon>
        <taxon>Chromadorea</taxon>
        <taxon>Rhabditida</taxon>
        <taxon>Rhabditina</taxon>
        <taxon>Rhabditomorpha</taxon>
        <taxon>Strongyloidea</taxon>
        <taxon>Trichostrongylidae</taxon>
        <taxon>Haemonchus</taxon>
    </lineage>
</organism>
<evidence type="ECO:0000313" key="2">
    <source>
        <dbReference type="Proteomes" id="UP000268014"/>
    </source>
</evidence>
<dbReference type="Proteomes" id="UP000268014">
    <property type="component" value="Unassembled WGS sequence"/>
</dbReference>
<proteinExistence type="predicted"/>
<reference evidence="1 2" key="2">
    <citation type="submission" date="2018-11" db="EMBL/GenBank/DDBJ databases">
        <authorList>
            <consortium name="Pathogen Informatics"/>
        </authorList>
    </citation>
    <scope>NUCLEOTIDE SEQUENCE [LARGE SCALE GENOMIC DNA]</scope>
    <source>
        <strain evidence="1 2">MHpl1</strain>
    </source>
</reference>
<dbReference type="EMBL" id="UZAF01021239">
    <property type="protein sequence ID" value="VDO76687.1"/>
    <property type="molecule type" value="Genomic_DNA"/>
</dbReference>